<dbReference type="InterPro" id="IPR023213">
    <property type="entry name" value="CAT-like_dom_sf"/>
</dbReference>
<accession>A0AAE0ASR9</accession>
<organism evidence="4 5">
    <name type="scientific">Dipteronia sinensis</name>
    <dbReference type="NCBI Taxonomy" id="43782"/>
    <lineage>
        <taxon>Eukaryota</taxon>
        <taxon>Viridiplantae</taxon>
        <taxon>Streptophyta</taxon>
        <taxon>Embryophyta</taxon>
        <taxon>Tracheophyta</taxon>
        <taxon>Spermatophyta</taxon>
        <taxon>Magnoliopsida</taxon>
        <taxon>eudicotyledons</taxon>
        <taxon>Gunneridae</taxon>
        <taxon>Pentapetalae</taxon>
        <taxon>rosids</taxon>
        <taxon>malvids</taxon>
        <taxon>Sapindales</taxon>
        <taxon>Sapindaceae</taxon>
        <taxon>Hippocastanoideae</taxon>
        <taxon>Acereae</taxon>
        <taxon>Dipteronia</taxon>
    </lineage>
</organism>
<evidence type="ECO:0000256" key="3">
    <source>
        <dbReference type="ARBA" id="ARBA00023315"/>
    </source>
</evidence>
<evidence type="ECO:0000256" key="1">
    <source>
        <dbReference type="ARBA" id="ARBA00009861"/>
    </source>
</evidence>
<dbReference type="EMBL" id="JANJYJ010000003">
    <property type="protein sequence ID" value="KAK3223556.1"/>
    <property type="molecule type" value="Genomic_DNA"/>
</dbReference>
<dbReference type="PANTHER" id="PTHR31623:SF17">
    <property type="entry name" value="F21J9.9"/>
    <property type="match status" value="1"/>
</dbReference>
<name>A0AAE0ASR9_9ROSI</name>
<evidence type="ECO:0000313" key="4">
    <source>
        <dbReference type="EMBL" id="KAK3223556.1"/>
    </source>
</evidence>
<comment type="caution">
    <text evidence="4">The sequence shown here is derived from an EMBL/GenBank/DDBJ whole genome shotgun (WGS) entry which is preliminary data.</text>
</comment>
<sequence>MSTSMKIEVIGRETIKPSSPTPSNLRNFKLSFLDQQAPITYIQLVLFYPFNCSNEVGKICRSLKASLSKSLTMFYPFAGLLGESMNLLCSNVTMKGSIL</sequence>
<dbReference type="PANTHER" id="PTHR31623">
    <property type="entry name" value="F21J9.9"/>
    <property type="match status" value="1"/>
</dbReference>
<dbReference type="AlphaFoldDB" id="A0AAE0ASR9"/>
<reference evidence="4" key="1">
    <citation type="journal article" date="2023" name="Plant J.">
        <title>Genome sequences and population genomics provide insights into the demographic history, inbreeding, and mutation load of two 'living fossil' tree species of Dipteronia.</title>
        <authorList>
            <person name="Feng Y."/>
            <person name="Comes H.P."/>
            <person name="Chen J."/>
            <person name="Zhu S."/>
            <person name="Lu R."/>
            <person name="Zhang X."/>
            <person name="Li P."/>
            <person name="Qiu J."/>
            <person name="Olsen K.M."/>
            <person name="Qiu Y."/>
        </authorList>
    </citation>
    <scope>NUCLEOTIDE SEQUENCE</scope>
    <source>
        <strain evidence="4">NBL</strain>
    </source>
</reference>
<keyword evidence="2" id="KW-0808">Transferase</keyword>
<proteinExistence type="inferred from homology"/>
<dbReference type="GO" id="GO:0016746">
    <property type="term" value="F:acyltransferase activity"/>
    <property type="evidence" value="ECO:0007669"/>
    <property type="project" value="UniProtKB-KW"/>
</dbReference>
<evidence type="ECO:0000256" key="2">
    <source>
        <dbReference type="ARBA" id="ARBA00022679"/>
    </source>
</evidence>
<protein>
    <submittedName>
        <fullName evidence="4">Uncharacterized protein</fullName>
    </submittedName>
</protein>
<keyword evidence="3" id="KW-0012">Acyltransferase</keyword>
<dbReference type="Gene3D" id="3.30.559.10">
    <property type="entry name" value="Chloramphenicol acetyltransferase-like domain"/>
    <property type="match status" value="1"/>
</dbReference>
<dbReference type="Proteomes" id="UP001281410">
    <property type="component" value="Unassembled WGS sequence"/>
</dbReference>
<comment type="similarity">
    <text evidence="1">Belongs to the plant acyltransferase family.</text>
</comment>
<keyword evidence="5" id="KW-1185">Reference proteome</keyword>
<evidence type="ECO:0000313" key="5">
    <source>
        <dbReference type="Proteomes" id="UP001281410"/>
    </source>
</evidence>
<gene>
    <name evidence="4" type="ORF">Dsin_010581</name>
</gene>
<dbReference type="Pfam" id="PF02458">
    <property type="entry name" value="Transferase"/>
    <property type="match status" value="1"/>
</dbReference>